<feature type="region of interest" description="Disordered" evidence="1">
    <location>
        <begin position="110"/>
        <end position="137"/>
    </location>
</feature>
<dbReference type="eggNOG" id="COG0657">
    <property type="taxonomic scope" value="Bacteria"/>
</dbReference>
<dbReference type="OrthoDB" id="923957at2"/>
<dbReference type="NCBIfam" id="NF041556">
    <property type="entry name" value="tannase_B"/>
    <property type="match status" value="1"/>
</dbReference>
<keyword evidence="3" id="KW-0378">Hydrolase</keyword>
<organism evidence="3 4">
    <name type="scientific">Flavobacterium rivuli WB 3.3-2 = DSM 21788</name>
    <dbReference type="NCBI Taxonomy" id="1121895"/>
    <lineage>
        <taxon>Bacteria</taxon>
        <taxon>Pseudomonadati</taxon>
        <taxon>Bacteroidota</taxon>
        <taxon>Flavobacteriia</taxon>
        <taxon>Flavobacteriales</taxon>
        <taxon>Flavobacteriaceae</taxon>
        <taxon>Flavobacterium</taxon>
    </lineage>
</organism>
<reference evidence="3 4" key="1">
    <citation type="submission" date="2013-09" db="EMBL/GenBank/DDBJ databases">
        <authorList>
            <person name="Zeng Z."/>
            <person name="Chen C."/>
        </authorList>
    </citation>
    <scope>NUCLEOTIDE SEQUENCE [LARGE SCALE GENOMIC DNA]</scope>
    <source>
        <strain evidence="3 4">WB 3.3-2</strain>
    </source>
</reference>
<name>A0A0A2MDE7_9FLAO</name>
<gene>
    <name evidence="3" type="ORF">Q765_12170</name>
</gene>
<dbReference type="Gene3D" id="3.40.50.1820">
    <property type="entry name" value="alpha/beta hydrolase"/>
    <property type="match status" value="1"/>
</dbReference>
<dbReference type="AlphaFoldDB" id="A0A0A2MDE7"/>
<sequence>MKNKINYLLYTVVLLYSAFTFCQEKSVYDLNFNPENYKMQELTLEGKSFKVRAYENIVYVANPVDTSYQKLNIYIPEEYFSGKSINGYTGANAPIFFPNEIGGYMPAHPATASPSKKGKFPSHMGDIPAGTKPPEGEKLPLGGLGSMPMGMMGPNRPSAVLTALSKGYVVASAGARGRTTKTGKAPAVIVDLKAAIRYLKFNDSRMAGDANKIVSNGTSAGGAISALLGATGNNTDYDPYLKALGAANATDDIFAVSAYCPITNLDNADMVYEWQFNGINSTAQRKFPGMNTTAGNTALTADQLKISSELKKSFTAYVNNLQLTGSRGEKLTLDEKGNGAFKDYVKKCVIASAQKELDKGTDLAKHAWLTIKGKKVTDIDFESYIKYMTRMKTPPAFDALDLSAGENQLFGTDKIDKQHFTAFSANNAQVKSTADAAIIKIMNPMKYIGLPNTNTSKYWRIRHGSKDSDTGLAVSVILATYLENKGFNVDFALPWDKPHSGDYDLEELFAWADTICKK</sequence>
<dbReference type="STRING" id="1121895.GCA_000378485_00793"/>
<evidence type="ECO:0000313" key="3">
    <source>
        <dbReference type="EMBL" id="KGO86325.1"/>
    </source>
</evidence>
<dbReference type="InterPro" id="IPR048124">
    <property type="entry name" value="Tannase_B"/>
</dbReference>
<dbReference type="Proteomes" id="UP000030152">
    <property type="component" value="Unassembled WGS sequence"/>
</dbReference>
<dbReference type="SUPFAM" id="SSF53474">
    <property type="entry name" value="alpha/beta-Hydrolases"/>
    <property type="match status" value="1"/>
</dbReference>
<accession>A0A0A2MDE7</accession>
<dbReference type="InterPro" id="IPR029058">
    <property type="entry name" value="AB_hydrolase_fold"/>
</dbReference>
<dbReference type="InterPro" id="IPR049492">
    <property type="entry name" value="BD-FAE-like_dom"/>
</dbReference>
<dbReference type="EMBL" id="JRLX01000011">
    <property type="protein sequence ID" value="KGO86325.1"/>
    <property type="molecule type" value="Genomic_DNA"/>
</dbReference>
<evidence type="ECO:0000256" key="1">
    <source>
        <dbReference type="SAM" id="MobiDB-lite"/>
    </source>
</evidence>
<evidence type="ECO:0000259" key="2">
    <source>
        <dbReference type="Pfam" id="PF20434"/>
    </source>
</evidence>
<proteinExistence type="predicted"/>
<evidence type="ECO:0000313" key="4">
    <source>
        <dbReference type="Proteomes" id="UP000030152"/>
    </source>
</evidence>
<protein>
    <submittedName>
        <fullName evidence="3">Alpha/beta hydrolase</fullName>
    </submittedName>
</protein>
<comment type="caution">
    <text evidence="3">The sequence shown here is derived from an EMBL/GenBank/DDBJ whole genome shotgun (WGS) entry which is preliminary data.</text>
</comment>
<dbReference type="GO" id="GO:0016787">
    <property type="term" value="F:hydrolase activity"/>
    <property type="evidence" value="ECO:0007669"/>
    <property type="project" value="UniProtKB-KW"/>
</dbReference>
<feature type="domain" description="BD-FAE-like" evidence="2">
    <location>
        <begin position="160"/>
        <end position="270"/>
    </location>
</feature>
<dbReference type="Pfam" id="PF20434">
    <property type="entry name" value="BD-FAE"/>
    <property type="match status" value="1"/>
</dbReference>
<dbReference type="RefSeq" id="WP_020211923.1">
    <property type="nucleotide sequence ID" value="NZ_JRLX01000011.1"/>
</dbReference>
<keyword evidence="4" id="KW-1185">Reference proteome</keyword>